<dbReference type="InterPro" id="IPR008173">
    <property type="entry name" value="Adenylyl_cyclase_CyaB"/>
</dbReference>
<dbReference type="AlphaFoldDB" id="X1QIK7"/>
<dbReference type="PANTHER" id="PTHR21028:SF2">
    <property type="entry name" value="CYTH DOMAIN-CONTAINING PROTEIN"/>
    <property type="match status" value="1"/>
</dbReference>
<feature type="non-terminal residue" evidence="3">
    <location>
        <position position="1"/>
    </location>
</feature>
<organism evidence="3">
    <name type="scientific">marine sediment metagenome</name>
    <dbReference type="NCBI Taxonomy" id="412755"/>
    <lineage>
        <taxon>unclassified sequences</taxon>
        <taxon>metagenomes</taxon>
        <taxon>ecological metagenomes</taxon>
    </lineage>
</organism>
<dbReference type="EMBL" id="BARW01000700">
    <property type="protein sequence ID" value="GAI68063.1"/>
    <property type="molecule type" value="Genomic_DNA"/>
</dbReference>
<evidence type="ECO:0000313" key="3">
    <source>
        <dbReference type="EMBL" id="GAI68063.1"/>
    </source>
</evidence>
<dbReference type="Gene3D" id="2.40.320.10">
    <property type="entry name" value="Hypothetical Protein Pfu-838710-001"/>
    <property type="match status" value="1"/>
</dbReference>
<keyword evidence="1" id="KW-0175">Coiled coil</keyword>
<sequence length="133" mass="15979">NPEKTQKINYFITYKGKKIDKTTKTREELEVKISEIEDMKNLLKLLGFREVFTVVKERELYEFLFKDVRIEALIDYLPILKQHFVEVELMTESYEDIEKSKNILFRFLEKFGIKKGESIRKSLQCGKKKLEFT</sequence>
<dbReference type="SUPFAM" id="SSF55154">
    <property type="entry name" value="CYTH-like phosphatases"/>
    <property type="match status" value="1"/>
</dbReference>
<dbReference type="PANTHER" id="PTHR21028">
    <property type="entry name" value="SI:CH211-156B7.4"/>
    <property type="match status" value="1"/>
</dbReference>
<protein>
    <recommendedName>
        <fullName evidence="2">CYTH domain-containing protein</fullName>
    </recommendedName>
</protein>
<comment type="caution">
    <text evidence="3">The sequence shown here is derived from an EMBL/GenBank/DDBJ whole genome shotgun (WGS) entry which is preliminary data.</text>
</comment>
<dbReference type="Pfam" id="PF01928">
    <property type="entry name" value="CYTH"/>
    <property type="match status" value="1"/>
</dbReference>
<reference evidence="3" key="1">
    <citation type="journal article" date="2014" name="Front. Microbiol.">
        <title>High frequency of phylogenetically diverse reductive dehalogenase-homologous genes in deep subseafloor sedimentary metagenomes.</title>
        <authorList>
            <person name="Kawai M."/>
            <person name="Futagami T."/>
            <person name="Toyoda A."/>
            <person name="Takaki Y."/>
            <person name="Nishi S."/>
            <person name="Hori S."/>
            <person name="Arai W."/>
            <person name="Tsubouchi T."/>
            <person name="Morono Y."/>
            <person name="Uchiyama I."/>
            <person name="Ito T."/>
            <person name="Fujiyama A."/>
            <person name="Inagaki F."/>
            <person name="Takami H."/>
        </authorList>
    </citation>
    <scope>NUCLEOTIDE SEQUENCE</scope>
    <source>
        <strain evidence="3">Expedition CK06-06</strain>
    </source>
</reference>
<accession>X1QIK7</accession>
<dbReference type="NCBIfam" id="TIGR00318">
    <property type="entry name" value="cyaB"/>
    <property type="match status" value="1"/>
</dbReference>
<dbReference type="InterPro" id="IPR023577">
    <property type="entry name" value="CYTH_domain"/>
</dbReference>
<dbReference type="CDD" id="cd07890">
    <property type="entry name" value="CYTH-like_AC_IV-like"/>
    <property type="match status" value="1"/>
</dbReference>
<feature type="coiled-coil region" evidence="1">
    <location>
        <begin position="19"/>
        <end position="46"/>
    </location>
</feature>
<name>X1QIK7_9ZZZZ</name>
<dbReference type="InterPro" id="IPR033469">
    <property type="entry name" value="CYTH-like_dom_sf"/>
</dbReference>
<gene>
    <name evidence="3" type="ORF">S12H4_02723</name>
</gene>
<evidence type="ECO:0000256" key="1">
    <source>
        <dbReference type="SAM" id="Coils"/>
    </source>
</evidence>
<proteinExistence type="predicted"/>
<dbReference type="PROSITE" id="PS51707">
    <property type="entry name" value="CYTH"/>
    <property type="match status" value="1"/>
</dbReference>
<evidence type="ECO:0000259" key="2">
    <source>
        <dbReference type="PROSITE" id="PS51707"/>
    </source>
</evidence>
<feature type="domain" description="CYTH" evidence="2">
    <location>
        <begin position="1"/>
        <end position="129"/>
    </location>
</feature>